<feature type="domain" description="Calcineurin-like phosphoesterase" evidence="1">
    <location>
        <begin position="17"/>
        <end position="191"/>
    </location>
</feature>
<proteinExistence type="predicted"/>
<organism evidence="2 3">
    <name type="scientific">Ectopseudomonas oleovorans</name>
    <name type="common">Pseudomonas oleovorans</name>
    <dbReference type="NCBI Taxonomy" id="301"/>
    <lineage>
        <taxon>Bacteria</taxon>
        <taxon>Pseudomonadati</taxon>
        <taxon>Pseudomonadota</taxon>
        <taxon>Gammaproteobacteria</taxon>
        <taxon>Pseudomonadales</taxon>
        <taxon>Pseudomonadaceae</taxon>
        <taxon>Ectopseudomonas</taxon>
    </lineage>
</organism>
<dbReference type="EC" id="3.1.3.16" evidence="2"/>
<dbReference type="PANTHER" id="PTHR42850">
    <property type="entry name" value="METALLOPHOSPHOESTERASE"/>
    <property type="match status" value="1"/>
</dbReference>
<dbReference type="InterPro" id="IPR050126">
    <property type="entry name" value="Ap4A_hydrolase"/>
</dbReference>
<dbReference type="GO" id="GO:0005737">
    <property type="term" value="C:cytoplasm"/>
    <property type="evidence" value="ECO:0007669"/>
    <property type="project" value="TreeGrafter"/>
</dbReference>
<accession>A0A379JZZ2</accession>
<dbReference type="PANTHER" id="PTHR42850:SF8">
    <property type="entry name" value="SERINE_THREONINE-PROTEIN PHOSPHATASE 2"/>
    <property type="match status" value="1"/>
</dbReference>
<evidence type="ECO:0000313" key="2">
    <source>
        <dbReference type="EMBL" id="SUD58020.1"/>
    </source>
</evidence>
<dbReference type="Pfam" id="PF00149">
    <property type="entry name" value="Metallophos"/>
    <property type="match status" value="1"/>
</dbReference>
<dbReference type="GO" id="GO:0110154">
    <property type="term" value="P:RNA decapping"/>
    <property type="evidence" value="ECO:0007669"/>
    <property type="project" value="TreeGrafter"/>
</dbReference>
<gene>
    <name evidence="2" type="primary">pphB_1</name>
    <name evidence="2" type="ORF">NCTC10860_00226</name>
</gene>
<reference evidence="2 3" key="1">
    <citation type="submission" date="2018-06" db="EMBL/GenBank/DDBJ databases">
        <authorList>
            <consortium name="Pathogen Informatics"/>
            <person name="Doyle S."/>
        </authorList>
    </citation>
    <scope>NUCLEOTIDE SEQUENCE [LARGE SCALE GENOMIC DNA]</scope>
    <source>
        <strain evidence="2 3">NCTC10860</strain>
    </source>
</reference>
<dbReference type="Proteomes" id="UP000254084">
    <property type="component" value="Unassembled WGS sequence"/>
</dbReference>
<dbReference type="GO" id="GO:0008803">
    <property type="term" value="F:bis(5'-nucleosyl)-tetraphosphatase (symmetrical) activity"/>
    <property type="evidence" value="ECO:0007669"/>
    <property type="project" value="TreeGrafter"/>
</dbReference>
<dbReference type="EMBL" id="UGUW01000002">
    <property type="protein sequence ID" value="SUD58020.1"/>
    <property type="molecule type" value="Genomic_DNA"/>
</dbReference>
<protein>
    <submittedName>
        <fullName evidence="2">Phosphoprotein phosphatase</fullName>
        <ecNumber evidence="2">3.1.3.16</ecNumber>
    </submittedName>
</protein>
<evidence type="ECO:0000313" key="3">
    <source>
        <dbReference type="Proteomes" id="UP000254084"/>
    </source>
</evidence>
<name>A0A379JZZ2_ECTOL</name>
<dbReference type="InterPro" id="IPR029052">
    <property type="entry name" value="Metallo-depent_PP-like"/>
</dbReference>
<dbReference type="RefSeq" id="WP_084341660.1">
    <property type="nucleotide sequence ID" value="NZ_UGUW01000002.1"/>
</dbReference>
<dbReference type="InterPro" id="IPR004843">
    <property type="entry name" value="Calcineurin-like_PHP"/>
</dbReference>
<dbReference type="AlphaFoldDB" id="A0A379JZZ2"/>
<keyword evidence="2" id="KW-0378">Hydrolase</keyword>
<dbReference type="GO" id="GO:0004722">
    <property type="term" value="F:protein serine/threonine phosphatase activity"/>
    <property type="evidence" value="ECO:0007669"/>
    <property type="project" value="UniProtKB-EC"/>
</dbReference>
<dbReference type="Gene3D" id="3.60.21.10">
    <property type="match status" value="1"/>
</dbReference>
<dbReference type="SUPFAM" id="SSF56300">
    <property type="entry name" value="Metallo-dependent phosphatases"/>
    <property type="match status" value="1"/>
</dbReference>
<evidence type="ECO:0000259" key="1">
    <source>
        <dbReference type="Pfam" id="PF00149"/>
    </source>
</evidence>
<sequence>MSLVKRFDRNAVGRDFAVGDIHGHFTLLELALSTVGFDSAVDRLFSVGDLVDRGPESREALAWLDKPWFHAVRGNHDDYVCRFETCDMDNWSRNGGAWFTDLSASERFEFSKRFKALPLAIEVTTTAGLVGIVHADCPCATWSEFIDELEAPSSSARLRSISSSAMWSRSRLKSGGTAPVGGVVAIVCGHSAVERTAVIGNVHHIDTGAWREGGRYTLIDLEHLSPAS</sequence>